<comment type="caution">
    <text evidence="3">The sequence shown here is derived from an EMBL/GenBank/DDBJ whole genome shotgun (WGS) entry which is preliminary data.</text>
</comment>
<protein>
    <submittedName>
        <fullName evidence="3">Biotin/lipoyl-binding protein</fullName>
    </submittedName>
</protein>
<dbReference type="InterPro" id="IPR011053">
    <property type="entry name" value="Single_hybrid_motif"/>
</dbReference>
<dbReference type="CDD" id="cd06850">
    <property type="entry name" value="biotinyl_domain"/>
    <property type="match status" value="1"/>
</dbReference>
<dbReference type="AlphaFoldDB" id="A0A9D1HA69"/>
<reference evidence="3" key="2">
    <citation type="journal article" date="2021" name="PeerJ">
        <title>Extensive microbial diversity within the chicken gut microbiome revealed by metagenomics and culture.</title>
        <authorList>
            <person name="Gilroy R."/>
            <person name="Ravi A."/>
            <person name="Getino M."/>
            <person name="Pursley I."/>
            <person name="Horton D.L."/>
            <person name="Alikhan N.F."/>
            <person name="Baker D."/>
            <person name="Gharbi K."/>
            <person name="Hall N."/>
            <person name="Watson M."/>
            <person name="Adriaenssens E.M."/>
            <person name="Foster-Nyarko E."/>
            <person name="Jarju S."/>
            <person name="Secka A."/>
            <person name="Antonio M."/>
            <person name="Oren A."/>
            <person name="Chaudhuri R.R."/>
            <person name="La Ragione R."/>
            <person name="Hildebrand F."/>
            <person name="Pallen M.J."/>
        </authorList>
    </citation>
    <scope>NUCLEOTIDE SEQUENCE</scope>
    <source>
        <strain evidence="3">1383</strain>
    </source>
</reference>
<dbReference type="InterPro" id="IPR000089">
    <property type="entry name" value="Biotin_lipoyl"/>
</dbReference>
<dbReference type="Gene3D" id="2.40.50.100">
    <property type="match status" value="1"/>
</dbReference>
<accession>A0A9D1HA69</accession>
<dbReference type="PANTHER" id="PTHR45266">
    <property type="entry name" value="OXALOACETATE DECARBOXYLASE ALPHA CHAIN"/>
    <property type="match status" value="1"/>
</dbReference>
<keyword evidence="1" id="KW-0092">Biotin</keyword>
<evidence type="ECO:0000259" key="2">
    <source>
        <dbReference type="PROSITE" id="PS50968"/>
    </source>
</evidence>
<feature type="domain" description="Lipoyl-binding" evidence="2">
    <location>
        <begin position="62"/>
        <end position="139"/>
    </location>
</feature>
<evidence type="ECO:0000313" key="3">
    <source>
        <dbReference type="EMBL" id="HIT98243.1"/>
    </source>
</evidence>
<dbReference type="InterPro" id="IPR001882">
    <property type="entry name" value="Biotin_BS"/>
</dbReference>
<organism evidence="3 4">
    <name type="scientific">Candidatus Merdimorpha stercoravium</name>
    <dbReference type="NCBI Taxonomy" id="2840863"/>
    <lineage>
        <taxon>Bacteria</taxon>
        <taxon>Pseudomonadati</taxon>
        <taxon>Bacteroidota</taxon>
        <taxon>Flavobacteriia</taxon>
        <taxon>Flavobacteriales</taxon>
        <taxon>Candidatus Merdimorpha</taxon>
    </lineage>
</organism>
<reference evidence="3" key="1">
    <citation type="submission" date="2020-10" db="EMBL/GenBank/DDBJ databases">
        <authorList>
            <person name="Gilroy R."/>
        </authorList>
    </citation>
    <scope>NUCLEOTIDE SEQUENCE</scope>
    <source>
        <strain evidence="3">1383</strain>
    </source>
</reference>
<dbReference type="SUPFAM" id="SSF51230">
    <property type="entry name" value="Single hybrid motif"/>
    <property type="match status" value="1"/>
</dbReference>
<dbReference type="InterPro" id="IPR050709">
    <property type="entry name" value="Biotin_Carboxyl_Carrier/Decarb"/>
</dbReference>
<evidence type="ECO:0000313" key="4">
    <source>
        <dbReference type="Proteomes" id="UP000824161"/>
    </source>
</evidence>
<sequence>MKSYKFKINNSDFTVDITGAEDNIIELEVNGTPFKVEMEKAVKAAPKTPKVVNASVAQNAKTQPVSSSAVSKVEAPLPGVILSVNVKEGDTVKSGDTLMVMEAMKMENAIMAEVGGVVKAVKVKPQDSVLQGDILVEIA</sequence>
<name>A0A9D1HA69_9FLAO</name>
<dbReference type="PROSITE" id="PS00188">
    <property type="entry name" value="BIOTIN"/>
    <property type="match status" value="1"/>
</dbReference>
<evidence type="ECO:0000256" key="1">
    <source>
        <dbReference type="ARBA" id="ARBA00023267"/>
    </source>
</evidence>
<gene>
    <name evidence="3" type="ORF">IAC44_05315</name>
</gene>
<dbReference type="EMBL" id="DVLY01000134">
    <property type="protein sequence ID" value="HIT98243.1"/>
    <property type="molecule type" value="Genomic_DNA"/>
</dbReference>
<dbReference type="Pfam" id="PF00364">
    <property type="entry name" value="Biotin_lipoyl"/>
    <property type="match status" value="1"/>
</dbReference>
<proteinExistence type="predicted"/>
<dbReference type="Proteomes" id="UP000824161">
    <property type="component" value="Unassembled WGS sequence"/>
</dbReference>
<dbReference type="FunFam" id="2.40.50.100:FF:000003">
    <property type="entry name" value="Acetyl-CoA carboxylase biotin carboxyl carrier protein"/>
    <property type="match status" value="1"/>
</dbReference>
<dbReference type="PANTHER" id="PTHR45266:SF3">
    <property type="entry name" value="OXALOACETATE DECARBOXYLASE ALPHA CHAIN"/>
    <property type="match status" value="1"/>
</dbReference>
<dbReference type="PROSITE" id="PS50968">
    <property type="entry name" value="BIOTINYL_LIPOYL"/>
    <property type="match status" value="1"/>
</dbReference>